<accession>A0ABZ1CFJ5</accession>
<dbReference type="EMBL" id="CP141769">
    <property type="protein sequence ID" value="WRS38146.1"/>
    <property type="molecule type" value="Genomic_DNA"/>
</dbReference>
<dbReference type="Proteomes" id="UP001334732">
    <property type="component" value="Chromosome"/>
</dbReference>
<protein>
    <submittedName>
        <fullName evidence="1">Uncharacterized protein</fullName>
    </submittedName>
</protein>
<proteinExistence type="predicted"/>
<dbReference type="RefSeq" id="WP_324778746.1">
    <property type="nucleotide sequence ID" value="NZ_CP141769.1"/>
</dbReference>
<sequence length="75" mass="8400">MKIQAILEFDLEDEDGHTIADRREYVWAAEATDDAIRSRLMGAGFLDADTLIGTYTLNVRVVDGEIDDPEPSERS</sequence>
<organism evidence="1 2">
    <name type="scientific">Thiobacillus sedimenti</name>
    <dbReference type="NCBI Taxonomy" id="3110231"/>
    <lineage>
        <taxon>Bacteria</taxon>
        <taxon>Pseudomonadati</taxon>
        <taxon>Pseudomonadota</taxon>
        <taxon>Betaproteobacteria</taxon>
        <taxon>Nitrosomonadales</taxon>
        <taxon>Thiobacillaceae</taxon>
        <taxon>Thiobacillus</taxon>
    </lineage>
</organism>
<gene>
    <name evidence="1" type="ORF">VA613_08975</name>
</gene>
<evidence type="ECO:0000313" key="2">
    <source>
        <dbReference type="Proteomes" id="UP001334732"/>
    </source>
</evidence>
<evidence type="ECO:0000313" key="1">
    <source>
        <dbReference type="EMBL" id="WRS38146.1"/>
    </source>
</evidence>
<keyword evidence="2" id="KW-1185">Reference proteome</keyword>
<reference evidence="1 2" key="1">
    <citation type="submission" date="2023-12" db="EMBL/GenBank/DDBJ databases">
        <title>Thiobacillus sedimentum sp. nov., a chemolithoautotrophic sulfur-oxidizing bacterium isolated from freshwater sediment.</title>
        <authorList>
            <person name="Luo J."/>
            <person name="Dai C."/>
        </authorList>
    </citation>
    <scope>NUCLEOTIDE SEQUENCE [LARGE SCALE GENOMIC DNA]</scope>
    <source>
        <strain evidence="1 2">SCUT-2</strain>
    </source>
</reference>
<name>A0ABZ1CFJ5_9PROT</name>